<evidence type="ECO:0000256" key="9">
    <source>
        <dbReference type="PROSITE-ProRule" id="PRU00282"/>
    </source>
</evidence>
<dbReference type="Gene3D" id="1.50.40.10">
    <property type="entry name" value="Mitochondrial carrier domain"/>
    <property type="match status" value="2"/>
</dbReference>
<evidence type="ECO:0000256" key="1">
    <source>
        <dbReference type="ARBA" id="ARBA00004225"/>
    </source>
</evidence>
<evidence type="ECO:0000256" key="2">
    <source>
        <dbReference type="ARBA" id="ARBA00006375"/>
    </source>
</evidence>
<gene>
    <name evidence="11" type="ORF">IWQ62_002336</name>
</gene>
<evidence type="ECO:0000256" key="3">
    <source>
        <dbReference type="ARBA" id="ARBA00022448"/>
    </source>
</evidence>
<protein>
    <submittedName>
        <fullName evidence="11">Uncharacterized protein</fullName>
    </submittedName>
</protein>
<sequence>MGSSSLHDGIIDFFSGSVAGMGQTAVGQPFDTVKTRLQIEGRQQRFRGPLDCAIQTVRHEGFASLYKVLFASYSQAKEWQRTDAQDHLALHQIAFAGGFAELLKIRLQGQYTPLAQHASHLAPGQASQTIYRGPFQLARTILTTHGVRRGLLRGFWITMLREIPANMGFYTGFEVAKRWLAAQRNVSPDQLGIGQLLMAGACGGISYWSCCYPLDVIKSTVQYQTKPLRSLSYIQETIRELYQQGGLRAFTKGFTPTLLRSLPAAATTFSVYELTSRFLRVTV</sequence>
<keyword evidence="8 9" id="KW-0472">Membrane</keyword>
<dbReference type="OrthoDB" id="14252at2759"/>
<evidence type="ECO:0000256" key="5">
    <source>
        <dbReference type="ARBA" id="ARBA00022737"/>
    </source>
</evidence>
<feature type="repeat" description="Solcar" evidence="9">
    <location>
        <begin position="194"/>
        <end position="278"/>
    </location>
</feature>
<dbReference type="GO" id="GO:0031966">
    <property type="term" value="C:mitochondrial membrane"/>
    <property type="evidence" value="ECO:0007669"/>
    <property type="project" value="UniProtKB-SubCell"/>
</dbReference>
<evidence type="ECO:0000313" key="11">
    <source>
        <dbReference type="EMBL" id="KAJ1966639.1"/>
    </source>
</evidence>
<dbReference type="InterPro" id="IPR023395">
    <property type="entry name" value="MCP_dom_sf"/>
</dbReference>
<comment type="subcellular location">
    <subcellularLocation>
        <location evidence="1">Mitochondrion membrane</location>
        <topology evidence="1">Multi-pass membrane protein</topology>
    </subcellularLocation>
</comment>
<dbReference type="Proteomes" id="UP001150925">
    <property type="component" value="Unassembled WGS sequence"/>
</dbReference>
<evidence type="ECO:0000256" key="8">
    <source>
        <dbReference type="ARBA" id="ARBA00023136"/>
    </source>
</evidence>
<dbReference type="GO" id="GO:0000064">
    <property type="term" value="F:L-ornithine transmembrane transporter activity"/>
    <property type="evidence" value="ECO:0007669"/>
    <property type="project" value="TreeGrafter"/>
</dbReference>
<evidence type="ECO:0000256" key="4">
    <source>
        <dbReference type="ARBA" id="ARBA00022692"/>
    </source>
</evidence>
<dbReference type="Pfam" id="PF00153">
    <property type="entry name" value="Mito_carr"/>
    <property type="match status" value="3"/>
</dbReference>
<keyword evidence="12" id="KW-1185">Reference proteome</keyword>
<keyword evidence="7" id="KW-0496">Mitochondrion</keyword>
<dbReference type="AlphaFoldDB" id="A0A9W8E3Y3"/>
<comment type="similarity">
    <text evidence="2 10">Belongs to the mitochondrial carrier (TC 2.A.29) family.</text>
</comment>
<organism evidence="11 12">
    <name type="scientific">Dispira parvispora</name>
    <dbReference type="NCBI Taxonomy" id="1520584"/>
    <lineage>
        <taxon>Eukaryota</taxon>
        <taxon>Fungi</taxon>
        <taxon>Fungi incertae sedis</taxon>
        <taxon>Zoopagomycota</taxon>
        <taxon>Kickxellomycotina</taxon>
        <taxon>Dimargaritomycetes</taxon>
        <taxon>Dimargaritales</taxon>
        <taxon>Dimargaritaceae</taxon>
        <taxon>Dispira</taxon>
    </lineage>
</organism>
<name>A0A9W8E3Y3_9FUNG</name>
<feature type="repeat" description="Solcar" evidence="9">
    <location>
        <begin position="7"/>
        <end position="93"/>
    </location>
</feature>
<dbReference type="GO" id="GO:1990575">
    <property type="term" value="P:mitochondrial L-ornithine transmembrane transport"/>
    <property type="evidence" value="ECO:0007669"/>
    <property type="project" value="TreeGrafter"/>
</dbReference>
<proteinExistence type="inferred from homology"/>
<evidence type="ECO:0000256" key="10">
    <source>
        <dbReference type="RuleBase" id="RU000488"/>
    </source>
</evidence>
<dbReference type="EMBL" id="JANBPY010000483">
    <property type="protein sequence ID" value="KAJ1966639.1"/>
    <property type="molecule type" value="Genomic_DNA"/>
</dbReference>
<comment type="caution">
    <text evidence="11">The sequence shown here is derived from an EMBL/GenBank/DDBJ whole genome shotgun (WGS) entry which is preliminary data.</text>
</comment>
<dbReference type="PANTHER" id="PTHR45624">
    <property type="entry name" value="MITOCHONDRIAL BASIC AMINO ACIDS TRANSPORTER-RELATED"/>
    <property type="match status" value="1"/>
</dbReference>
<keyword evidence="5" id="KW-0677">Repeat</keyword>
<dbReference type="InterPro" id="IPR018108">
    <property type="entry name" value="MCP_transmembrane"/>
</dbReference>
<evidence type="ECO:0000256" key="6">
    <source>
        <dbReference type="ARBA" id="ARBA00022989"/>
    </source>
</evidence>
<keyword evidence="6" id="KW-1133">Transmembrane helix</keyword>
<keyword evidence="4 9" id="KW-0812">Transmembrane</keyword>
<keyword evidence="3 10" id="KW-0813">Transport</keyword>
<dbReference type="InterPro" id="IPR050567">
    <property type="entry name" value="Mitochondrial_Carrier"/>
</dbReference>
<evidence type="ECO:0000313" key="12">
    <source>
        <dbReference type="Proteomes" id="UP001150925"/>
    </source>
</evidence>
<reference evidence="11" key="1">
    <citation type="submission" date="2022-07" db="EMBL/GenBank/DDBJ databases">
        <title>Phylogenomic reconstructions and comparative analyses of Kickxellomycotina fungi.</title>
        <authorList>
            <person name="Reynolds N.K."/>
            <person name="Stajich J.E."/>
            <person name="Barry K."/>
            <person name="Grigoriev I.V."/>
            <person name="Crous P."/>
            <person name="Smith M.E."/>
        </authorList>
    </citation>
    <scope>NUCLEOTIDE SEQUENCE</scope>
    <source>
        <strain evidence="11">RSA 1196</strain>
    </source>
</reference>
<evidence type="ECO:0000256" key="7">
    <source>
        <dbReference type="ARBA" id="ARBA00023128"/>
    </source>
</evidence>
<dbReference type="PANTHER" id="PTHR45624:SF45">
    <property type="entry name" value="MITOCHONDRIAL CARRIER"/>
    <property type="match status" value="1"/>
</dbReference>
<dbReference type="SUPFAM" id="SSF103506">
    <property type="entry name" value="Mitochondrial carrier"/>
    <property type="match status" value="1"/>
</dbReference>
<dbReference type="PROSITE" id="PS50920">
    <property type="entry name" value="SOLCAR"/>
    <property type="match status" value="2"/>
</dbReference>
<accession>A0A9W8E3Y3</accession>